<comment type="similarity">
    <text evidence="8">Belongs to the CRISPR-associated endonuclease Cas1 family.</text>
</comment>
<dbReference type="NCBIfam" id="TIGR00287">
    <property type="entry name" value="cas1"/>
    <property type="match status" value="1"/>
</dbReference>
<evidence type="ECO:0000256" key="8">
    <source>
        <dbReference type="HAMAP-Rule" id="MF_01470"/>
    </source>
</evidence>
<feature type="binding site" evidence="8">
    <location>
        <position position="147"/>
    </location>
    <ligand>
        <name>Mn(2+)</name>
        <dbReference type="ChEBI" id="CHEBI:29035"/>
    </ligand>
</feature>
<organism evidence="9 10">
    <name type="scientific">Urinicoccus massiliensis</name>
    <dbReference type="NCBI Taxonomy" id="1723382"/>
    <lineage>
        <taxon>Bacteria</taxon>
        <taxon>Bacillati</taxon>
        <taxon>Bacillota</taxon>
        <taxon>Tissierellia</taxon>
        <taxon>Tissierellales</taxon>
        <taxon>Peptoniphilaceae</taxon>
        <taxon>Urinicoccus</taxon>
    </lineage>
</organism>
<evidence type="ECO:0000313" key="9">
    <source>
        <dbReference type="EMBL" id="VFB16102.1"/>
    </source>
</evidence>
<comment type="subunit">
    <text evidence="8">Homodimer, forms a heterotetramer with a Cas2 homodimer.</text>
</comment>
<feature type="binding site" evidence="8">
    <location>
        <position position="227"/>
    </location>
    <ligand>
        <name>Mn(2+)</name>
        <dbReference type="ChEBI" id="CHEBI:29035"/>
    </ligand>
</feature>
<dbReference type="GO" id="GO:0003677">
    <property type="term" value="F:DNA binding"/>
    <property type="evidence" value="ECO:0007669"/>
    <property type="project" value="UniProtKB-KW"/>
</dbReference>
<proteinExistence type="inferred from homology"/>
<evidence type="ECO:0000256" key="3">
    <source>
        <dbReference type="ARBA" id="ARBA00022759"/>
    </source>
</evidence>
<keyword evidence="5 8" id="KW-0460">Magnesium</keyword>
<dbReference type="AlphaFoldDB" id="A0A8H2M6L4"/>
<evidence type="ECO:0000256" key="6">
    <source>
        <dbReference type="ARBA" id="ARBA00023118"/>
    </source>
</evidence>
<dbReference type="GO" id="GO:0043571">
    <property type="term" value="P:maintenance of CRISPR repeat elements"/>
    <property type="evidence" value="ECO:0007669"/>
    <property type="project" value="UniProtKB-UniRule"/>
</dbReference>
<dbReference type="Proteomes" id="UP000377798">
    <property type="component" value="Unassembled WGS sequence"/>
</dbReference>
<evidence type="ECO:0000256" key="1">
    <source>
        <dbReference type="ARBA" id="ARBA00022722"/>
    </source>
</evidence>
<keyword evidence="10" id="KW-1185">Reference proteome</keyword>
<dbReference type="PANTHER" id="PTHR34353">
    <property type="entry name" value="CRISPR-ASSOCIATED ENDONUCLEASE CAS1 1"/>
    <property type="match status" value="1"/>
</dbReference>
<comment type="caution">
    <text evidence="9">The sequence shown here is derived from an EMBL/GenBank/DDBJ whole genome shotgun (WGS) entry which is preliminary data.</text>
</comment>
<dbReference type="InterPro" id="IPR033641">
    <property type="entry name" value="Cas1_I-E"/>
</dbReference>
<dbReference type="GO" id="GO:0046872">
    <property type="term" value="F:metal ion binding"/>
    <property type="evidence" value="ECO:0007669"/>
    <property type="project" value="UniProtKB-UniRule"/>
</dbReference>
<comment type="function">
    <text evidence="8">CRISPR (clustered regularly interspaced short palindromic repeat), is an adaptive immune system that provides protection against mobile genetic elements (viruses, transposable elements and conjugative plasmids). CRISPR clusters contain spacers, sequences complementary to antecedent mobile elements, and target invading nucleic acids. CRISPR clusters are transcribed and processed into CRISPR RNA (crRNA). Acts as a dsDNA endonuclease. Involved in the integration of spacer DNA into the CRISPR cassette.</text>
</comment>
<keyword evidence="4 8" id="KW-0378">Hydrolase</keyword>
<gene>
    <name evidence="9" type="primary">ygbT</name>
    <name evidence="8" type="synonym">cas1</name>
    <name evidence="9" type="ORF">NCTC13150_00618</name>
</gene>
<keyword evidence="6 8" id="KW-0051">Antiviral defense</keyword>
<evidence type="ECO:0000256" key="5">
    <source>
        <dbReference type="ARBA" id="ARBA00022842"/>
    </source>
</evidence>
<dbReference type="PANTHER" id="PTHR34353:SF3">
    <property type="entry name" value="CRISPR-ASSOCIATED ENDONUCLEASE CAS1"/>
    <property type="match status" value="1"/>
</dbReference>
<reference evidence="9 10" key="1">
    <citation type="submission" date="2019-02" db="EMBL/GenBank/DDBJ databases">
        <authorList>
            <consortium name="Pathogen Informatics"/>
        </authorList>
    </citation>
    <scope>NUCLEOTIDE SEQUENCE [LARGE SCALE GENOMIC DNA]</scope>
    <source>
        <strain evidence="9 10">3012STDY7089603</strain>
    </source>
</reference>
<dbReference type="HAMAP" id="MF_01470">
    <property type="entry name" value="Cas1"/>
    <property type="match status" value="1"/>
</dbReference>
<dbReference type="InterPro" id="IPR002729">
    <property type="entry name" value="CRISPR-assoc_Cas1"/>
</dbReference>
<keyword evidence="2 8" id="KW-0479">Metal-binding</keyword>
<protein>
    <recommendedName>
        <fullName evidence="8">CRISPR-associated endonuclease Cas1</fullName>
        <ecNumber evidence="8">3.1.-.-</ecNumber>
    </recommendedName>
</protein>
<evidence type="ECO:0000256" key="7">
    <source>
        <dbReference type="ARBA" id="ARBA00023125"/>
    </source>
</evidence>
<dbReference type="InterPro" id="IPR042211">
    <property type="entry name" value="CRISPR-assoc_Cas1_N"/>
</dbReference>
<dbReference type="CDD" id="cd09719">
    <property type="entry name" value="Cas1_I-E"/>
    <property type="match status" value="1"/>
</dbReference>
<dbReference type="InterPro" id="IPR019851">
    <property type="entry name" value="CRISPR-assoc_Cas1_ECOLI"/>
</dbReference>
<evidence type="ECO:0000256" key="4">
    <source>
        <dbReference type="ARBA" id="ARBA00022801"/>
    </source>
</evidence>
<comment type="cofactor">
    <cofactor evidence="8">
        <name>Mg(2+)</name>
        <dbReference type="ChEBI" id="CHEBI:18420"/>
    </cofactor>
    <cofactor evidence="8">
        <name>Mn(2+)</name>
        <dbReference type="ChEBI" id="CHEBI:29035"/>
    </cofactor>
</comment>
<dbReference type="InterPro" id="IPR042206">
    <property type="entry name" value="CRISPR-assoc_Cas1_C"/>
</dbReference>
<name>A0A8H2M6L4_9FIRM</name>
<dbReference type="GO" id="GO:0004520">
    <property type="term" value="F:DNA endonuclease activity"/>
    <property type="evidence" value="ECO:0007669"/>
    <property type="project" value="InterPro"/>
</dbReference>
<dbReference type="EC" id="3.1.-.-" evidence="8"/>
<dbReference type="EMBL" id="CAACYI010000001">
    <property type="protein sequence ID" value="VFB16102.1"/>
    <property type="molecule type" value="Genomic_DNA"/>
</dbReference>
<evidence type="ECO:0000313" key="10">
    <source>
        <dbReference type="Proteomes" id="UP000377798"/>
    </source>
</evidence>
<sequence length="312" mass="35428">MDKKSGAKKTDLKELPKISDRVSFIYVERAKINRQDSAITVSDYRGIVHIPVAMLGLLMLGPGTDISHRAVELIGDTGTSLVWVGERGVRYYAHGRSLAHSTRFLEKQAKLVSNNRSRLGVARKMYQMRFANEDVSQLTMQQLRGREGARIRKVYREESKKHHVEWTKREYDIDDFQAGSPVNQALSAANVALYGLCHSIIVALGMSPGLGFVHTGHDKSFVYDIADLYKAEITIPLAFTLAEKIEEGEDIERLARLGLRDKIVETKLSQRIVQDLQYLMEIPEDDQIYLDYIELWDDKTSNVQHGISYTEV</sequence>
<keyword evidence="3 8" id="KW-0255">Endonuclease</keyword>
<accession>A0A8H2M6L4</accession>
<dbReference type="RefSeq" id="WP_131748597.1">
    <property type="nucleotide sequence ID" value="NZ_CAACYI010000001.1"/>
</dbReference>
<dbReference type="NCBIfam" id="TIGR03638">
    <property type="entry name" value="cas1_ECOLI"/>
    <property type="match status" value="1"/>
</dbReference>
<dbReference type="GO" id="GO:0016787">
    <property type="term" value="F:hydrolase activity"/>
    <property type="evidence" value="ECO:0007669"/>
    <property type="project" value="UniProtKB-KW"/>
</dbReference>
<keyword evidence="7 8" id="KW-0238">DNA-binding</keyword>
<dbReference type="GO" id="GO:0051607">
    <property type="term" value="P:defense response to virus"/>
    <property type="evidence" value="ECO:0007669"/>
    <property type="project" value="UniProtKB-UniRule"/>
</dbReference>
<dbReference type="Gene3D" id="1.20.120.920">
    <property type="entry name" value="CRISPR-associated endonuclease Cas1, C-terminal domain"/>
    <property type="match status" value="1"/>
</dbReference>
<dbReference type="Gene3D" id="3.100.10.20">
    <property type="entry name" value="CRISPR-associated endonuclease Cas1, N-terminal domain"/>
    <property type="match status" value="1"/>
</dbReference>
<keyword evidence="1 8" id="KW-0540">Nuclease</keyword>
<dbReference type="Pfam" id="PF01867">
    <property type="entry name" value="Cas_Cas1"/>
    <property type="match status" value="2"/>
</dbReference>
<feature type="binding site" evidence="8">
    <location>
        <position position="214"/>
    </location>
    <ligand>
        <name>Mn(2+)</name>
        <dbReference type="ChEBI" id="CHEBI:29035"/>
    </ligand>
</feature>
<evidence type="ECO:0000256" key="2">
    <source>
        <dbReference type="ARBA" id="ARBA00022723"/>
    </source>
</evidence>
<dbReference type="InterPro" id="IPR050646">
    <property type="entry name" value="Cas1"/>
</dbReference>
<keyword evidence="8" id="KW-0464">Manganese</keyword>